<comment type="caution">
    <text evidence="4">The sequence shown here is derived from an EMBL/GenBank/DDBJ whole genome shotgun (WGS) entry which is preliminary data.</text>
</comment>
<evidence type="ECO:0000313" key="5">
    <source>
        <dbReference type="Proteomes" id="UP000075243"/>
    </source>
</evidence>
<evidence type="ECO:0000256" key="2">
    <source>
        <dbReference type="SAM" id="MobiDB-lite"/>
    </source>
</evidence>
<proteinExistence type="predicted"/>
<dbReference type="Gramene" id="C.cajan_46067.t">
    <property type="protein sequence ID" value="C.cajan_46067.t"/>
    <property type="gene ID" value="C.cajan_46067"/>
</dbReference>
<accession>A0A151UI12</accession>
<feature type="domain" description="CCHC-type" evidence="3">
    <location>
        <begin position="47"/>
        <end position="60"/>
    </location>
</feature>
<dbReference type="GO" id="GO:0003676">
    <property type="term" value="F:nucleic acid binding"/>
    <property type="evidence" value="ECO:0007669"/>
    <property type="project" value="InterPro"/>
</dbReference>
<evidence type="ECO:0000256" key="1">
    <source>
        <dbReference type="PROSITE-ProRule" id="PRU00047"/>
    </source>
</evidence>
<dbReference type="PANTHER" id="PTHR15503">
    <property type="entry name" value="LDOC1 RELATED"/>
    <property type="match status" value="1"/>
</dbReference>
<gene>
    <name evidence="4" type="ORF">KK1_047688</name>
</gene>
<dbReference type="GO" id="GO:0008270">
    <property type="term" value="F:zinc ion binding"/>
    <property type="evidence" value="ECO:0007669"/>
    <property type="project" value="UniProtKB-KW"/>
</dbReference>
<dbReference type="InterPro" id="IPR021109">
    <property type="entry name" value="Peptidase_aspartic_dom_sf"/>
</dbReference>
<feature type="region of interest" description="Disordered" evidence="2">
    <location>
        <begin position="1"/>
        <end position="23"/>
    </location>
</feature>
<name>A0A151UI12_CAJCA</name>
<sequence length="239" mass="26447">MPVQSQRGAFSKGPRPATPQSGAPSVRCYICGGTHVVRDCSYLGNVCFRCGRPGHLSRDCQMPWTPSRSALRPPRPTATRRVFALSGVEASTSSNLVKEKGKAASKDVLFLFNSGATHSFNSVDCVESLGLSISALHVDLSVFTPASIFLVTSEMFVRCPIEVFGRRFRVNLIMLPMVDINIILGMDWLSAHHILIDCARRELVFPHIDLIPCNKPISMEPFKTLPLELVEHKKQLEEL</sequence>
<keyword evidence="1" id="KW-0479">Metal-binding</keyword>
<dbReference type="InterPro" id="IPR032567">
    <property type="entry name" value="RTL1-rel"/>
</dbReference>
<dbReference type="AlphaFoldDB" id="A0A151UI12"/>
<protein>
    <recommendedName>
        <fullName evidence="3">CCHC-type domain-containing protein</fullName>
    </recommendedName>
</protein>
<dbReference type="Gene3D" id="2.40.70.10">
    <property type="entry name" value="Acid Proteases"/>
    <property type="match status" value="1"/>
</dbReference>
<keyword evidence="1" id="KW-0862">Zinc</keyword>
<evidence type="ECO:0000259" key="3">
    <source>
        <dbReference type="PROSITE" id="PS50158"/>
    </source>
</evidence>
<dbReference type="InterPro" id="IPR036875">
    <property type="entry name" value="Znf_CCHC_sf"/>
</dbReference>
<dbReference type="PANTHER" id="PTHR15503:SF45">
    <property type="entry name" value="RNA-DIRECTED DNA POLYMERASE HOMOLOG"/>
    <property type="match status" value="1"/>
</dbReference>
<dbReference type="Pfam" id="PF00098">
    <property type="entry name" value="zf-CCHC"/>
    <property type="match status" value="1"/>
</dbReference>
<dbReference type="PROSITE" id="PS50158">
    <property type="entry name" value="ZF_CCHC"/>
    <property type="match status" value="1"/>
</dbReference>
<dbReference type="CDD" id="cd00303">
    <property type="entry name" value="retropepsin_like"/>
    <property type="match status" value="1"/>
</dbReference>
<dbReference type="Proteomes" id="UP000075243">
    <property type="component" value="Unassembled WGS sequence"/>
</dbReference>
<dbReference type="Pfam" id="PF08284">
    <property type="entry name" value="RVP_2"/>
    <property type="match status" value="1"/>
</dbReference>
<dbReference type="SUPFAM" id="SSF57756">
    <property type="entry name" value="Retrovirus zinc finger-like domains"/>
    <property type="match status" value="1"/>
</dbReference>
<keyword evidence="5" id="KW-1185">Reference proteome</keyword>
<dbReference type="Gene3D" id="4.10.60.10">
    <property type="entry name" value="Zinc finger, CCHC-type"/>
    <property type="match status" value="1"/>
</dbReference>
<dbReference type="EMBL" id="AGCT01064804">
    <property type="protein sequence ID" value="KYP78919.1"/>
    <property type="molecule type" value="Genomic_DNA"/>
</dbReference>
<keyword evidence="1" id="KW-0863">Zinc-finger</keyword>
<dbReference type="SMART" id="SM00343">
    <property type="entry name" value="ZnF_C2HC"/>
    <property type="match status" value="2"/>
</dbReference>
<dbReference type="InterPro" id="IPR001878">
    <property type="entry name" value="Znf_CCHC"/>
</dbReference>
<dbReference type="SUPFAM" id="SSF50630">
    <property type="entry name" value="Acid proteases"/>
    <property type="match status" value="1"/>
</dbReference>
<evidence type="ECO:0000313" key="4">
    <source>
        <dbReference type="EMBL" id="KYP78919.1"/>
    </source>
</evidence>
<reference evidence="4" key="1">
    <citation type="journal article" date="2012" name="Nat. Biotechnol.">
        <title>Draft genome sequence of pigeonpea (Cajanus cajan), an orphan legume crop of resource-poor farmers.</title>
        <authorList>
            <person name="Varshney R.K."/>
            <person name="Chen W."/>
            <person name="Li Y."/>
            <person name="Bharti A.K."/>
            <person name="Saxena R.K."/>
            <person name="Schlueter J.A."/>
            <person name="Donoghue M.T."/>
            <person name="Azam S."/>
            <person name="Fan G."/>
            <person name="Whaley A.M."/>
            <person name="Farmer A.D."/>
            <person name="Sheridan J."/>
            <person name="Iwata A."/>
            <person name="Tuteja R."/>
            <person name="Penmetsa R.V."/>
            <person name="Wu W."/>
            <person name="Upadhyaya H.D."/>
            <person name="Yang S.P."/>
            <person name="Shah T."/>
            <person name="Saxena K.B."/>
            <person name="Michael T."/>
            <person name="McCombie W.R."/>
            <person name="Yang B."/>
            <person name="Zhang G."/>
            <person name="Yang H."/>
            <person name="Wang J."/>
            <person name="Spillane C."/>
            <person name="Cook D.R."/>
            <person name="May G.D."/>
            <person name="Xu X."/>
            <person name="Jackson S.A."/>
        </authorList>
    </citation>
    <scope>NUCLEOTIDE SEQUENCE [LARGE SCALE GENOMIC DNA]</scope>
</reference>
<organism evidence="4 5">
    <name type="scientific">Cajanus cajan</name>
    <name type="common">Pigeon pea</name>
    <name type="synonym">Cajanus indicus</name>
    <dbReference type="NCBI Taxonomy" id="3821"/>
    <lineage>
        <taxon>Eukaryota</taxon>
        <taxon>Viridiplantae</taxon>
        <taxon>Streptophyta</taxon>
        <taxon>Embryophyta</taxon>
        <taxon>Tracheophyta</taxon>
        <taxon>Spermatophyta</taxon>
        <taxon>Magnoliopsida</taxon>
        <taxon>eudicotyledons</taxon>
        <taxon>Gunneridae</taxon>
        <taxon>Pentapetalae</taxon>
        <taxon>rosids</taxon>
        <taxon>fabids</taxon>
        <taxon>Fabales</taxon>
        <taxon>Fabaceae</taxon>
        <taxon>Papilionoideae</taxon>
        <taxon>50 kb inversion clade</taxon>
        <taxon>NPAAA clade</taxon>
        <taxon>indigoferoid/millettioid clade</taxon>
        <taxon>Phaseoleae</taxon>
        <taxon>Cajanus</taxon>
    </lineage>
</organism>